<gene>
    <name evidence="2" type="ORF">Pla100_27830</name>
</gene>
<organism evidence="2 3">
    <name type="scientific">Neorhodopirellula pilleata</name>
    <dbReference type="NCBI Taxonomy" id="2714738"/>
    <lineage>
        <taxon>Bacteria</taxon>
        <taxon>Pseudomonadati</taxon>
        <taxon>Planctomycetota</taxon>
        <taxon>Planctomycetia</taxon>
        <taxon>Pirellulales</taxon>
        <taxon>Pirellulaceae</taxon>
        <taxon>Neorhodopirellula</taxon>
    </lineage>
</organism>
<dbReference type="InterPro" id="IPR002686">
    <property type="entry name" value="Transposase_17"/>
</dbReference>
<feature type="domain" description="Transposase IS200-like" evidence="1">
    <location>
        <begin position="32"/>
        <end position="207"/>
    </location>
</feature>
<dbReference type="OrthoDB" id="9794403at2"/>
<dbReference type="PANTHER" id="PTHR36966">
    <property type="entry name" value="REP-ASSOCIATED TYROSINE TRANSPOSASE"/>
    <property type="match status" value="1"/>
</dbReference>
<dbReference type="InterPro" id="IPR036515">
    <property type="entry name" value="Transposase_17_sf"/>
</dbReference>
<comment type="caution">
    <text evidence="2">The sequence shown here is derived from an EMBL/GenBank/DDBJ whole genome shotgun (WGS) entry which is preliminary data.</text>
</comment>
<dbReference type="GO" id="GO:0004803">
    <property type="term" value="F:transposase activity"/>
    <property type="evidence" value="ECO:0007669"/>
    <property type="project" value="InterPro"/>
</dbReference>
<dbReference type="GO" id="GO:0043565">
    <property type="term" value="F:sequence-specific DNA binding"/>
    <property type="evidence" value="ECO:0007669"/>
    <property type="project" value="TreeGrafter"/>
</dbReference>
<dbReference type="AlphaFoldDB" id="A0A5C6AA41"/>
<dbReference type="Pfam" id="PF01797">
    <property type="entry name" value="Y1_Tnp"/>
    <property type="match status" value="1"/>
</dbReference>
<accession>A0A5C6AA41</accession>
<dbReference type="GO" id="GO:0006313">
    <property type="term" value="P:DNA transposition"/>
    <property type="evidence" value="ECO:0007669"/>
    <property type="project" value="InterPro"/>
</dbReference>
<dbReference type="EMBL" id="SJPM01000005">
    <property type="protein sequence ID" value="TWT96306.1"/>
    <property type="molecule type" value="Genomic_DNA"/>
</dbReference>
<dbReference type="SUPFAM" id="SSF143422">
    <property type="entry name" value="Transposase IS200-like"/>
    <property type="match status" value="1"/>
</dbReference>
<dbReference type="Proteomes" id="UP000316213">
    <property type="component" value="Unassembled WGS sequence"/>
</dbReference>
<sequence>MSGMLTSVPFRGFDEAGTVRSYYHGYLPHWRQTECTYFVTFRLADAVPVAVLKEFVHDRDIWLKARDICTKDANWKSELRKMSDLEQKIFHQFLGDRFDKYLDQGHGSCQLRDTEARKIVCDSLTFFQDERLWISDFVVMPNHVHAIVRPINGFELEVVLKSIKGYTSMRINERFGLKPPFWMKESYDRIVRNFDELVRMKQYIRGNPLAAGLDSLQFTLFELDSHPDDYPRNVDF</sequence>
<keyword evidence="3" id="KW-1185">Reference proteome</keyword>
<dbReference type="InterPro" id="IPR052715">
    <property type="entry name" value="RAYT_transposase"/>
</dbReference>
<evidence type="ECO:0000313" key="3">
    <source>
        <dbReference type="Proteomes" id="UP000316213"/>
    </source>
</evidence>
<reference evidence="2 3" key="1">
    <citation type="submission" date="2019-02" db="EMBL/GenBank/DDBJ databases">
        <title>Deep-cultivation of Planctomycetes and their phenomic and genomic characterization uncovers novel biology.</title>
        <authorList>
            <person name="Wiegand S."/>
            <person name="Jogler M."/>
            <person name="Boedeker C."/>
            <person name="Pinto D."/>
            <person name="Vollmers J."/>
            <person name="Rivas-Marin E."/>
            <person name="Kohn T."/>
            <person name="Peeters S.H."/>
            <person name="Heuer A."/>
            <person name="Rast P."/>
            <person name="Oberbeckmann S."/>
            <person name="Bunk B."/>
            <person name="Jeske O."/>
            <person name="Meyerdierks A."/>
            <person name="Storesund J.E."/>
            <person name="Kallscheuer N."/>
            <person name="Luecker S."/>
            <person name="Lage O.M."/>
            <person name="Pohl T."/>
            <person name="Merkel B.J."/>
            <person name="Hornburger P."/>
            <person name="Mueller R.-W."/>
            <person name="Bruemmer F."/>
            <person name="Labrenz M."/>
            <person name="Spormann A.M."/>
            <person name="Op Den Camp H."/>
            <person name="Overmann J."/>
            <person name="Amann R."/>
            <person name="Jetten M.S.M."/>
            <person name="Mascher T."/>
            <person name="Medema M.H."/>
            <person name="Devos D.P."/>
            <person name="Kaster A.-K."/>
            <person name="Ovreas L."/>
            <person name="Rohde M."/>
            <person name="Galperin M.Y."/>
            <person name="Jogler C."/>
        </authorList>
    </citation>
    <scope>NUCLEOTIDE SEQUENCE [LARGE SCALE GENOMIC DNA]</scope>
    <source>
        <strain evidence="2 3">Pla100</strain>
    </source>
</reference>
<evidence type="ECO:0000313" key="2">
    <source>
        <dbReference type="EMBL" id="TWT96306.1"/>
    </source>
</evidence>
<protein>
    <submittedName>
        <fullName evidence="2">Transposase IS200 like protein</fullName>
    </submittedName>
</protein>
<dbReference type="Gene3D" id="3.30.70.1290">
    <property type="entry name" value="Transposase IS200-like"/>
    <property type="match status" value="1"/>
</dbReference>
<name>A0A5C6AA41_9BACT</name>
<proteinExistence type="predicted"/>
<evidence type="ECO:0000259" key="1">
    <source>
        <dbReference type="SMART" id="SM01321"/>
    </source>
</evidence>
<dbReference type="PANTHER" id="PTHR36966:SF1">
    <property type="entry name" value="REP-ASSOCIATED TYROSINE TRANSPOSASE"/>
    <property type="match status" value="1"/>
</dbReference>
<dbReference type="SMART" id="SM01321">
    <property type="entry name" value="Y1_Tnp"/>
    <property type="match status" value="1"/>
</dbReference>